<dbReference type="Proteomes" id="UP001500002">
    <property type="component" value="Unassembled WGS sequence"/>
</dbReference>
<gene>
    <name evidence="1" type="ORF">GCM10009749_20580</name>
</gene>
<evidence type="ECO:0000313" key="1">
    <source>
        <dbReference type="EMBL" id="GAA1811420.1"/>
    </source>
</evidence>
<name>A0ABN2M6A1_9MICO</name>
<organism evidence="1 2">
    <name type="scientific">Agromyces neolithicus</name>
    <dbReference type="NCBI Taxonomy" id="269420"/>
    <lineage>
        <taxon>Bacteria</taxon>
        <taxon>Bacillati</taxon>
        <taxon>Actinomycetota</taxon>
        <taxon>Actinomycetes</taxon>
        <taxon>Micrococcales</taxon>
        <taxon>Microbacteriaceae</taxon>
        <taxon>Agromyces</taxon>
    </lineage>
</organism>
<proteinExistence type="predicted"/>
<protein>
    <submittedName>
        <fullName evidence="1">Uncharacterized protein</fullName>
    </submittedName>
</protein>
<evidence type="ECO:0000313" key="2">
    <source>
        <dbReference type="Proteomes" id="UP001500002"/>
    </source>
</evidence>
<comment type="caution">
    <text evidence="1">The sequence shown here is derived from an EMBL/GenBank/DDBJ whole genome shotgun (WGS) entry which is preliminary data.</text>
</comment>
<reference evidence="1 2" key="1">
    <citation type="journal article" date="2019" name="Int. J. Syst. Evol. Microbiol.">
        <title>The Global Catalogue of Microorganisms (GCM) 10K type strain sequencing project: providing services to taxonomists for standard genome sequencing and annotation.</title>
        <authorList>
            <consortium name="The Broad Institute Genomics Platform"/>
            <consortium name="The Broad Institute Genome Sequencing Center for Infectious Disease"/>
            <person name="Wu L."/>
            <person name="Ma J."/>
        </authorList>
    </citation>
    <scope>NUCLEOTIDE SEQUENCE [LARGE SCALE GENOMIC DNA]</scope>
    <source>
        <strain evidence="1 2">JCM 14322</strain>
    </source>
</reference>
<sequence>MSGIAATGRYGVGGAIVHLDRQQGCALTMLSIGVEKLYELTLGLAALDSGHARSVYWLWEMTAVCGRNHALGETGRTFGFEVHPDAVGRQ</sequence>
<dbReference type="EMBL" id="BAAANJ010000007">
    <property type="protein sequence ID" value="GAA1811420.1"/>
    <property type="molecule type" value="Genomic_DNA"/>
</dbReference>
<accession>A0ABN2M6A1</accession>
<keyword evidence="2" id="KW-1185">Reference proteome</keyword>